<dbReference type="EMBL" id="JAPVOI010000004">
    <property type="protein sequence ID" value="MCZ4089984.1"/>
    <property type="molecule type" value="Genomic_DNA"/>
</dbReference>
<comment type="caution">
    <text evidence="2">The sequence shown here is derived from an EMBL/GenBank/DDBJ whole genome shotgun (WGS) entry which is preliminary data.</text>
</comment>
<feature type="transmembrane region" description="Helical" evidence="1">
    <location>
        <begin position="24"/>
        <end position="46"/>
    </location>
</feature>
<feature type="transmembrane region" description="Helical" evidence="1">
    <location>
        <begin position="140"/>
        <end position="159"/>
    </location>
</feature>
<organism evidence="2 3">
    <name type="scientific">Sinorhizobium psoraleae</name>
    <dbReference type="NCBI Taxonomy" id="520838"/>
    <lineage>
        <taxon>Bacteria</taxon>
        <taxon>Pseudomonadati</taxon>
        <taxon>Pseudomonadota</taxon>
        <taxon>Alphaproteobacteria</taxon>
        <taxon>Hyphomicrobiales</taxon>
        <taxon>Rhizobiaceae</taxon>
        <taxon>Sinorhizobium/Ensifer group</taxon>
        <taxon>Sinorhizobium</taxon>
    </lineage>
</organism>
<reference evidence="2" key="1">
    <citation type="submission" date="2022-10" db="EMBL/GenBank/DDBJ databases">
        <title>Whole genome sequencing of three plant growth promoting bacteria isolated from Vachellia tortilis subsp. raddiana in Morocco.</title>
        <authorList>
            <person name="Hnini M."/>
            <person name="Zouagui R."/>
            <person name="Zouagui H."/>
            <person name="Chemao Elfihri M.-W."/>
            <person name="Ibrahimi A."/>
            <person name="Sbabou L."/>
            <person name="Aurag J."/>
        </authorList>
    </citation>
    <scope>NUCLEOTIDE SEQUENCE</scope>
    <source>
        <strain evidence="2">LMR678</strain>
    </source>
</reference>
<evidence type="ECO:0000313" key="3">
    <source>
        <dbReference type="Proteomes" id="UP001079430"/>
    </source>
</evidence>
<feature type="transmembrane region" description="Helical" evidence="1">
    <location>
        <begin position="67"/>
        <end position="89"/>
    </location>
</feature>
<evidence type="ECO:0000256" key="1">
    <source>
        <dbReference type="SAM" id="Phobius"/>
    </source>
</evidence>
<proteinExistence type="predicted"/>
<keyword evidence="3" id="KW-1185">Reference proteome</keyword>
<accession>A0ABT4KDM3</accession>
<dbReference type="Proteomes" id="UP001079430">
    <property type="component" value="Unassembled WGS sequence"/>
</dbReference>
<dbReference type="RefSeq" id="WP_269277198.1">
    <property type="nucleotide sequence ID" value="NZ_JAPVOI010000004.1"/>
</dbReference>
<evidence type="ECO:0000313" key="2">
    <source>
        <dbReference type="EMBL" id="MCZ4089984.1"/>
    </source>
</evidence>
<keyword evidence="1" id="KW-0472">Membrane</keyword>
<sequence>MTSGAEVLEWIGALPFAVAIRRSALLYLFVNAAHILSIGIIVGAILPLDLRLIGFFGKVPIPAIGPYLSRAAATGIALAIITGFCLFSVRPLEYAGNPAFLTKITLLALGVVNAVLLHLTPQWRAAVKGGPLSWRVRLSALLSMAIWTGAVLAGRWIGFLSE</sequence>
<gene>
    <name evidence="2" type="ORF">O3W52_07850</name>
</gene>
<keyword evidence="1" id="KW-1133">Transmembrane helix</keyword>
<name>A0ABT4KDM3_9HYPH</name>
<feature type="transmembrane region" description="Helical" evidence="1">
    <location>
        <begin position="101"/>
        <end position="119"/>
    </location>
</feature>
<keyword evidence="1" id="KW-0812">Transmembrane</keyword>
<protein>
    <submittedName>
        <fullName evidence="2">DUF2214 domain-containing protein</fullName>
    </submittedName>
</protein>